<feature type="non-terminal residue" evidence="2">
    <location>
        <position position="98"/>
    </location>
</feature>
<feature type="signal peptide" evidence="1">
    <location>
        <begin position="1"/>
        <end position="17"/>
    </location>
</feature>
<feature type="chain" id="PRO_5042032054" evidence="1">
    <location>
        <begin position="18"/>
        <end position="98"/>
    </location>
</feature>
<evidence type="ECO:0000256" key="1">
    <source>
        <dbReference type="SAM" id="SignalP"/>
    </source>
</evidence>
<accession>A0AAD8AFM8</accession>
<organism evidence="2 3">
    <name type="scientific">Diploptera punctata</name>
    <name type="common">Pacific beetle cockroach</name>
    <dbReference type="NCBI Taxonomy" id="6984"/>
    <lineage>
        <taxon>Eukaryota</taxon>
        <taxon>Metazoa</taxon>
        <taxon>Ecdysozoa</taxon>
        <taxon>Arthropoda</taxon>
        <taxon>Hexapoda</taxon>
        <taxon>Insecta</taxon>
        <taxon>Pterygota</taxon>
        <taxon>Neoptera</taxon>
        <taxon>Polyneoptera</taxon>
        <taxon>Dictyoptera</taxon>
        <taxon>Blattodea</taxon>
        <taxon>Blaberoidea</taxon>
        <taxon>Blaberidae</taxon>
        <taxon>Diplopterinae</taxon>
        <taxon>Diploptera</taxon>
    </lineage>
</organism>
<comment type="caution">
    <text evidence="2">The sequence shown here is derived from an EMBL/GenBank/DDBJ whole genome shotgun (WGS) entry which is preliminary data.</text>
</comment>
<evidence type="ECO:0000313" key="3">
    <source>
        <dbReference type="Proteomes" id="UP001233999"/>
    </source>
</evidence>
<dbReference type="EMBL" id="JASPKZ010001285">
    <property type="protein sequence ID" value="KAJ9598129.1"/>
    <property type="molecule type" value="Genomic_DNA"/>
</dbReference>
<proteinExistence type="predicted"/>
<keyword evidence="1" id="KW-0732">Signal</keyword>
<sequence>VFVYVVLSLRILAIAHSSSLPRDYLASGHIEEKGYEARTMNFEFPDEPNLITKFFQSTPDGSLENYRHNEKLTVMRTAEDGNDVSRYCSCVFKKNRCM</sequence>
<reference evidence="2" key="2">
    <citation type="submission" date="2023-05" db="EMBL/GenBank/DDBJ databases">
        <authorList>
            <person name="Fouks B."/>
        </authorList>
    </citation>
    <scope>NUCLEOTIDE SEQUENCE</scope>
    <source>
        <strain evidence="2">Stay&amp;Tobe</strain>
        <tissue evidence="2">Testes</tissue>
    </source>
</reference>
<feature type="non-terminal residue" evidence="2">
    <location>
        <position position="1"/>
    </location>
</feature>
<reference evidence="2" key="1">
    <citation type="journal article" date="2023" name="IScience">
        <title>Live-bearing cockroach genome reveals convergent evolutionary mechanisms linked to viviparity in insects and beyond.</title>
        <authorList>
            <person name="Fouks B."/>
            <person name="Harrison M.C."/>
            <person name="Mikhailova A.A."/>
            <person name="Marchal E."/>
            <person name="English S."/>
            <person name="Carruthers M."/>
            <person name="Jennings E.C."/>
            <person name="Chiamaka E.L."/>
            <person name="Frigard R.A."/>
            <person name="Pippel M."/>
            <person name="Attardo G.M."/>
            <person name="Benoit J.B."/>
            <person name="Bornberg-Bauer E."/>
            <person name="Tobe S.S."/>
        </authorList>
    </citation>
    <scope>NUCLEOTIDE SEQUENCE</scope>
    <source>
        <strain evidence="2">Stay&amp;Tobe</strain>
    </source>
</reference>
<dbReference type="AlphaFoldDB" id="A0AAD8AFM8"/>
<gene>
    <name evidence="2" type="ORF">L9F63_026765</name>
</gene>
<keyword evidence="3" id="KW-1185">Reference proteome</keyword>
<dbReference type="Proteomes" id="UP001233999">
    <property type="component" value="Unassembled WGS sequence"/>
</dbReference>
<protein>
    <submittedName>
        <fullName evidence="2">Uncharacterized protein</fullName>
    </submittedName>
</protein>
<evidence type="ECO:0000313" key="2">
    <source>
        <dbReference type="EMBL" id="KAJ9598129.1"/>
    </source>
</evidence>
<name>A0AAD8AFM8_DIPPU</name>